<dbReference type="RefSeq" id="WP_154328524.1">
    <property type="nucleotide sequence ID" value="NZ_CP045696.1"/>
</dbReference>
<dbReference type="GO" id="GO:0016746">
    <property type="term" value="F:acyltransferase activity"/>
    <property type="evidence" value="ECO:0007669"/>
    <property type="project" value="InterPro"/>
</dbReference>
<evidence type="ECO:0000256" key="3">
    <source>
        <dbReference type="ARBA" id="ARBA00022692"/>
    </source>
</evidence>
<reference evidence="8 9" key="1">
    <citation type="submission" date="2019-08" db="EMBL/GenBank/DDBJ databases">
        <title>In-depth cultivation of the pig gut microbiome towards novel bacterial diversity and tailored functional studies.</title>
        <authorList>
            <person name="Wylensek D."/>
            <person name="Hitch T.C.A."/>
            <person name="Clavel T."/>
        </authorList>
    </citation>
    <scope>NUCLEOTIDE SEQUENCE [LARGE SCALE GENOMIC DNA]</scope>
    <source>
        <strain evidence="8 9">Oil-RF-744-WCA-WT-10</strain>
    </source>
</reference>
<sequence length="1180" mass="132689">MTKFFLKIHDTLCKHRLATAIVLLLAVAGMVALAIRLDYEEDIAKFLPREKDNEKYVQIYEQIAQQDKIAVIFTSRDSTRQLPVENLETAMQQFATLMAERGIDNVQATVDEEKTMEMIEFVYQNAPYFLTDADYERIDSLLKQPNYIASQLVQDKQMLMLPTASMMTGGMRYDPLHLFGPMLARLQSLKMSDKLSLVDGYIFTADGKHGLVYFSSKTGASESGKNAELGKKLDSVMHTVMHDNKGVKVTAIGGPLIAVTNAEQIKSDSLRAMAIAVTVILILLMMHYRSVPDLLWIGASLIFGWLLAIAGMAVFGHSVSIIVLGIGSVIIGIAVNYPLHFLDHMREESDQRQALKEMVPPLLTGNITTVAAFLCLVWLDAAAMRDLGIFGALMLIGTIMFVLVFLPLYVKKHSIARRHLDFNINTITFGNRSQKRWFVGIVTALTLVLGWLSLRTTFDSNMGHINYVTPEQRADLEMLSSLSGTTDLYAVAQGRSLDEALEANARLQSQLESLHDVKGVKGIGNFVPSQAEQERRLKKWNDYWKPRAAVVVAHLNEQAALQGFAPGVFSPFVDMVSSKHAVVPSSYFAPVTSQLAGSYLLSKKSDVKIISYLTLAKSSQEGAVKSTLRKAGTKTGNILAFSPKDVSNQLVNVLNDNFNYISYVCGFVVFFFLWFSFGSIELSLISFLPLAVGWLWILGIMQLLGIQFNIVNIILATFIFGQGDDYTIFITEGCIYEYAYGKKRLDKYTGSVVLSAVIMFVGIGALIISKHPALRSLAEVTIVGMFTVVFMAYCLPPLIFDWFTRKQGSIRPMPITLKRLGRSLWAGFYFAFMSTCVLKPYVAIFFALHGESNAARDRYHRRLMKIARWVCKHTLGVEGHVENAVGETFEKPAIIISNHQSHLDIMHLMQLTSKIVFFTNDWTWNNPYYGYVIHKAEFLPVTRGLDNNMAKIKDLYARGYSICIFPEGTRSADGRIMRFHKGAFYLAQQLGADIVPVMLHGASDALPKKDFMLRKGRITVVVGPRLKSGDMSMGATYQERTKAYHRMYLAHFEQLRNRIELSDYWSDMVKHQYYYKGAAVTRRCSKNLKRHNNYSAWVDDQANRDLKAVAIHNCGQGEMPWIFALVNRHCQVYAFTRDDDDYALLRNMVNAPANLHFLREGSPCPDAEDCDKTITLNNDE</sequence>
<dbReference type="SMART" id="SM00563">
    <property type="entry name" value="PlsC"/>
    <property type="match status" value="1"/>
</dbReference>
<feature type="transmembrane region" description="Helical" evidence="6">
    <location>
        <begin position="362"/>
        <end position="381"/>
    </location>
</feature>
<feature type="transmembrane region" description="Helical" evidence="6">
    <location>
        <begin position="660"/>
        <end position="677"/>
    </location>
</feature>
<protein>
    <submittedName>
        <fullName evidence="8">MMPL family transporter</fullName>
    </submittedName>
</protein>
<accession>A0A6L5XET8</accession>
<keyword evidence="3 6" id="KW-0812">Transmembrane</keyword>
<keyword evidence="4 6" id="KW-1133">Transmembrane helix</keyword>
<dbReference type="AlphaFoldDB" id="A0A6L5XET8"/>
<keyword evidence="2" id="KW-1003">Cell membrane</keyword>
<dbReference type="InterPro" id="IPR004869">
    <property type="entry name" value="MMPL_dom"/>
</dbReference>
<keyword evidence="5 6" id="KW-0472">Membrane</keyword>
<evidence type="ECO:0000256" key="4">
    <source>
        <dbReference type="ARBA" id="ARBA00022989"/>
    </source>
</evidence>
<evidence type="ECO:0000256" key="1">
    <source>
        <dbReference type="ARBA" id="ARBA00004651"/>
    </source>
</evidence>
<gene>
    <name evidence="8" type="ORF">FYJ29_07730</name>
</gene>
<feature type="transmembrane region" description="Helical" evidence="6">
    <location>
        <begin position="748"/>
        <end position="768"/>
    </location>
</feature>
<evidence type="ECO:0000259" key="7">
    <source>
        <dbReference type="SMART" id="SM00563"/>
    </source>
</evidence>
<dbReference type="Gene3D" id="1.20.1640.10">
    <property type="entry name" value="Multidrug efflux transporter AcrB transmembrane domain"/>
    <property type="match status" value="2"/>
</dbReference>
<feature type="domain" description="Phospholipid/glycerol acyltransferase" evidence="7">
    <location>
        <begin position="893"/>
        <end position="1002"/>
    </location>
</feature>
<dbReference type="PANTHER" id="PTHR33406:SF13">
    <property type="entry name" value="MEMBRANE PROTEIN YDFJ"/>
    <property type="match status" value="1"/>
</dbReference>
<dbReference type="Proteomes" id="UP000483362">
    <property type="component" value="Unassembled WGS sequence"/>
</dbReference>
<evidence type="ECO:0000256" key="2">
    <source>
        <dbReference type="ARBA" id="ARBA00022475"/>
    </source>
</evidence>
<dbReference type="GO" id="GO:0005886">
    <property type="term" value="C:plasma membrane"/>
    <property type="evidence" value="ECO:0007669"/>
    <property type="project" value="UniProtKB-SubCell"/>
</dbReference>
<keyword evidence="9" id="KW-1185">Reference proteome</keyword>
<feature type="transmembrane region" description="Helical" evidence="6">
    <location>
        <begin position="684"/>
        <end position="704"/>
    </location>
</feature>
<feature type="transmembrane region" description="Helical" evidence="6">
    <location>
        <begin position="780"/>
        <end position="803"/>
    </location>
</feature>
<feature type="transmembrane region" description="Helical" evidence="6">
    <location>
        <begin position="295"/>
        <end position="315"/>
    </location>
</feature>
<proteinExistence type="predicted"/>
<dbReference type="EMBL" id="VULT01000010">
    <property type="protein sequence ID" value="MSS17644.1"/>
    <property type="molecule type" value="Genomic_DNA"/>
</dbReference>
<dbReference type="Pfam" id="PF03176">
    <property type="entry name" value="MMPL"/>
    <property type="match status" value="1"/>
</dbReference>
<evidence type="ECO:0000256" key="5">
    <source>
        <dbReference type="ARBA" id="ARBA00023136"/>
    </source>
</evidence>
<evidence type="ECO:0000256" key="6">
    <source>
        <dbReference type="SAM" id="Phobius"/>
    </source>
</evidence>
<dbReference type="SUPFAM" id="SSF69593">
    <property type="entry name" value="Glycerol-3-phosphate (1)-acyltransferase"/>
    <property type="match status" value="1"/>
</dbReference>
<name>A0A6L5XET8_9BACT</name>
<feature type="transmembrane region" description="Helical" evidence="6">
    <location>
        <begin position="824"/>
        <end position="848"/>
    </location>
</feature>
<dbReference type="SUPFAM" id="SSF82866">
    <property type="entry name" value="Multidrug efflux transporter AcrB transmembrane domain"/>
    <property type="match status" value="2"/>
</dbReference>
<comment type="subcellular location">
    <subcellularLocation>
        <location evidence="1">Cell membrane</location>
        <topology evidence="1">Multi-pass membrane protein</topology>
    </subcellularLocation>
</comment>
<feature type="transmembrane region" description="Helical" evidence="6">
    <location>
        <begin position="437"/>
        <end position="454"/>
    </location>
</feature>
<dbReference type="InterPro" id="IPR002123">
    <property type="entry name" value="Plipid/glycerol_acylTrfase"/>
</dbReference>
<dbReference type="InterPro" id="IPR050545">
    <property type="entry name" value="Mycobact_MmpL"/>
</dbReference>
<dbReference type="PANTHER" id="PTHR33406">
    <property type="entry name" value="MEMBRANE PROTEIN MJ1562-RELATED"/>
    <property type="match status" value="1"/>
</dbReference>
<organism evidence="8 9">
    <name type="scientific">Sodaliphilus pleomorphus</name>
    <dbReference type="NCBI Taxonomy" id="2606626"/>
    <lineage>
        <taxon>Bacteria</taxon>
        <taxon>Pseudomonadati</taxon>
        <taxon>Bacteroidota</taxon>
        <taxon>Bacteroidia</taxon>
        <taxon>Bacteroidales</taxon>
        <taxon>Muribaculaceae</taxon>
        <taxon>Sodaliphilus</taxon>
    </lineage>
</organism>
<evidence type="ECO:0000313" key="9">
    <source>
        <dbReference type="Proteomes" id="UP000483362"/>
    </source>
</evidence>
<comment type="caution">
    <text evidence="8">The sequence shown here is derived from an EMBL/GenBank/DDBJ whole genome shotgun (WGS) entry which is preliminary data.</text>
</comment>
<feature type="transmembrane region" description="Helical" evidence="6">
    <location>
        <begin position="321"/>
        <end position="342"/>
    </location>
</feature>
<evidence type="ECO:0000313" key="8">
    <source>
        <dbReference type="EMBL" id="MSS17644.1"/>
    </source>
</evidence>
<dbReference type="Pfam" id="PF01553">
    <property type="entry name" value="Acyltransferase"/>
    <property type="match status" value="1"/>
</dbReference>
<dbReference type="CDD" id="cd07989">
    <property type="entry name" value="LPLAT_AGPAT-like"/>
    <property type="match status" value="1"/>
</dbReference>
<feature type="transmembrane region" description="Helical" evidence="6">
    <location>
        <begin position="387"/>
        <end position="410"/>
    </location>
</feature>